<dbReference type="EMBL" id="CACTIH010005513">
    <property type="protein sequence ID" value="CAA2995937.1"/>
    <property type="molecule type" value="Genomic_DNA"/>
</dbReference>
<proteinExistence type="predicted"/>
<keyword evidence="2" id="KW-1185">Reference proteome</keyword>
<evidence type="ECO:0000313" key="1">
    <source>
        <dbReference type="EMBL" id="CAA2995937.1"/>
    </source>
</evidence>
<evidence type="ECO:0000313" key="2">
    <source>
        <dbReference type="Proteomes" id="UP000594638"/>
    </source>
</evidence>
<protein>
    <submittedName>
        <fullName evidence="1">Uncharacterized protein</fullName>
    </submittedName>
</protein>
<name>A0A8S0SSJ2_OLEEU</name>
<accession>A0A8S0SSJ2</accession>
<sequence length="200" mass="22519">MWEKWVKVLVPSVPATKQSWSLEHYTSDHDLVARSLNNQQPSNLAAEGCKKNVGKMGGSMGRVFKRPNDPGRYNFLPTTTIWSLKASTTSNQGNWSLKDSKKGGKNGRQYLAPSVLATKRHWSLELHISDQILVAEHSTTKYPVANVKWLLKTVVSDHSLVAKTNPFTNHVVVGECILQRPLFIGCYNVGRWSSFFFVVY</sequence>
<reference evidence="1 2" key="1">
    <citation type="submission" date="2019-12" db="EMBL/GenBank/DDBJ databases">
        <authorList>
            <person name="Alioto T."/>
            <person name="Alioto T."/>
            <person name="Gomez Garrido J."/>
        </authorList>
    </citation>
    <scope>NUCLEOTIDE SEQUENCE [LARGE SCALE GENOMIC DNA]</scope>
</reference>
<dbReference type="Proteomes" id="UP000594638">
    <property type="component" value="Unassembled WGS sequence"/>
</dbReference>
<organism evidence="1 2">
    <name type="scientific">Olea europaea subsp. europaea</name>
    <dbReference type="NCBI Taxonomy" id="158383"/>
    <lineage>
        <taxon>Eukaryota</taxon>
        <taxon>Viridiplantae</taxon>
        <taxon>Streptophyta</taxon>
        <taxon>Embryophyta</taxon>
        <taxon>Tracheophyta</taxon>
        <taxon>Spermatophyta</taxon>
        <taxon>Magnoliopsida</taxon>
        <taxon>eudicotyledons</taxon>
        <taxon>Gunneridae</taxon>
        <taxon>Pentapetalae</taxon>
        <taxon>asterids</taxon>
        <taxon>lamiids</taxon>
        <taxon>Lamiales</taxon>
        <taxon>Oleaceae</taxon>
        <taxon>Oleeae</taxon>
        <taxon>Olea</taxon>
    </lineage>
</organism>
<dbReference type="Gramene" id="OE9A080070T1">
    <property type="protein sequence ID" value="OE9A080070C1"/>
    <property type="gene ID" value="OE9A080070"/>
</dbReference>
<dbReference type="AlphaFoldDB" id="A0A8S0SSJ2"/>
<comment type="caution">
    <text evidence="1">The sequence shown here is derived from an EMBL/GenBank/DDBJ whole genome shotgun (WGS) entry which is preliminary data.</text>
</comment>
<gene>
    <name evidence="1" type="ORF">OLEA9_A080070</name>
</gene>